<evidence type="ECO:0000313" key="2">
    <source>
        <dbReference type="Proteomes" id="UP000091969"/>
    </source>
</evidence>
<dbReference type="Pfam" id="PF11227">
    <property type="entry name" value="DUF3025"/>
    <property type="match status" value="1"/>
</dbReference>
<keyword evidence="2" id="KW-1185">Reference proteome</keyword>
<accession>A0A1A6DSP7</accession>
<dbReference type="AlphaFoldDB" id="A0A1A6DSP7"/>
<organism evidence="1 2">
    <name type="scientific">Tepidimonas fonticaldi</name>
    <dbReference type="NCBI Taxonomy" id="1101373"/>
    <lineage>
        <taxon>Bacteria</taxon>
        <taxon>Pseudomonadati</taxon>
        <taxon>Pseudomonadota</taxon>
        <taxon>Betaproteobacteria</taxon>
        <taxon>Burkholderiales</taxon>
        <taxon>Tepidimonas</taxon>
    </lineage>
</organism>
<dbReference type="Proteomes" id="UP000091969">
    <property type="component" value="Unassembled WGS sequence"/>
</dbReference>
<evidence type="ECO:0008006" key="3">
    <source>
        <dbReference type="Google" id="ProtNLM"/>
    </source>
</evidence>
<comment type="caution">
    <text evidence="1">The sequence shown here is derived from an EMBL/GenBank/DDBJ whole genome shotgun (WGS) entry which is preliminary data.</text>
</comment>
<reference evidence="1 2" key="1">
    <citation type="submission" date="2016-06" db="EMBL/GenBank/DDBJ databases">
        <title>Genome sequence of Tepidimonas fonticaldi PL17.</title>
        <authorList>
            <person name="Pinnaka A.K."/>
        </authorList>
    </citation>
    <scope>NUCLEOTIDE SEQUENCE [LARGE SCALE GENOMIC DNA]</scope>
    <source>
        <strain evidence="1 2">PL17</strain>
    </source>
</reference>
<dbReference type="EMBL" id="LZDH01000067">
    <property type="protein sequence ID" value="OBS29711.1"/>
    <property type="molecule type" value="Genomic_DNA"/>
</dbReference>
<dbReference type="InterPro" id="IPR021390">
    <property type="entry name" value="DUF3025"/>
</dbReference>
<sequence>MVLFGHALLEQLQQPHKALTAHVLCVPMPAVGADAGAGTGADPHPWDAALAACIDGWSGDTWAAKPFTPLPVLGIPGWWPDNADPSFYDDVRVFRPPRDPAAGAAAATADARAAATAWR</sequence>
<dbReference type="STRING" id="1101373.A9O67_10460"/>
<protein>
    <recommendedName>
        <fullName evidence="3">DUF3025 domain-containing protein</fullName>
    </recommendedName>
</protein>
<name>A0A1A6DSP7_9BURK</name>
<evidence type="ECO:0000313" key="1">
    <source>
        <dbReference type="EMBL" id="OBS29711.1"/>
    </source>
</evidence>
<proteinExistence type="predicted"/>
<gene>
    <name evidence="1" type="ORF">A9O67_10460</name>
</gene>